<keyword evidence="3" id="KW-1185">Reference proteome</keyword>
<comment type="caution">
    <text evidence="2">The sequence shown here is derived from an EMBL/GenBank/DDBJ whole genome shotgun (WGS) entry which is preliminary data.</text>
</comment>
<dbReference type="Proteomes" id="UP001175000">
    <property type="component" value="Unassembled WGS sequence"/>
</dbReference>
<dbReference type="EMBL" id="JAULSU010000004">
    <property type="protein sequence ID" value="KAK0619703.1"/>
    <property type="molecule type" value="Genomic_DNA"/>
</dbReference>
<dbReference type="AlphaFoldDB" id="A0AA40C019"/>
<sequence>MEGNFSSSGLDRGDASRTWPSVNANQVDATVYHPRVADVLESSGPRILCLISNPSDTASACADICAYEVTLDRRKVKTDAALRRIPLVFFCGLHKDEGDKYGSPSKLALNLVLHLIEQYRDFDERELARVRDELGGAPEDVQRIMDVFSWLIERLPPFLGSTGQITTSASRTPSPRPTLPPGGNSIFCPISKAEVQVHTLTKAATKSGLPPPPTLAKPAGTAICAAPPRAGRAATAACLHPVNKRRTVLAYAWEVRAQALVVTELYTFMSAEGNVHGGSASNSPSSPRISTSPAIWQTASLEELNSTMHFSLAGTLALNMSVAANASTVNRMRYATLLDHSMLSAMDWETIIDPDPAWNYGVIECGFEQVFFSGTVECWIDVKSGIDGFSGLMGGFGRAKFIVHGPQLPMGTIKPLPNEHIQPSWRTRLRDFSGEFTLGGSPYLVLYPYTPSMLSPPPFLPFPLIFSPSWSFASACFSTAYFYSSHPIMSIRCLSANFLLLIERWATSMENIDSSAVTLTPLSVPPVQFANNFALLFNTFVTIAHCPECIHSSNFTRVATPDLTTDMPPEARALYTAVPGARRTYLLPGLFFALSWPWAATLLTSVVLLLIGVASIARESTLVAPDVLGYVSTLARNSKYLRLPGPADRGGGSG</sequence>
<keyword evidence="1" id="KW-0812">Transmembrane</keyword>
<organism evidence="2 3">
    <name type="scientific">Immersiella caudata</name>
    <dbReference type="NCBI Taxonomy" id="314043"/>
    <lineage>
        <taxon>Eukaryota</taxon>
        <taxon>Fungi</taxon>
        <taxon>Dikarya</taxon>
        <taxon>Ascomycota</taxon>
        <taxon>Pezizomycotina</taxon>
        <taxon>Sordariomycetes</taxon>
        <taxon>Sordariomycetidae</taxon>
        <taxon>Sordariales</taxon>
        <taxon>Lasiosphaeriaceae</taxon>
        <taxon>Immersiella</taxon>
    </lineage>
</organism>
<proteinExistence type="predicted"/>
<evidence type="ECO:0000313" key="2">
    <source>
        <dbReference type="EMBL" id="KAK0619703.1"/>
    </source>
</evidence>
<name>A0AA40C019_9PEZI</name>
<accession>A0AA40C019</accession>
<reference evidence="2" key="1">
    <citation type="submission" date="2023-06" db="EMBL/GenBank/DDBJ databases">
        <title>Genome-scale phylogeny and comparative genomics of the fungal order Sordariales.</title>
        <authorList>
            <consortium name="Lawrence Berkeley National Laboratory"/>
            <person name="Hensen N."/>
            <person name="Bonometti L."/>
            <person name="Westerberg I."/>
            <person name="Brannstrom I.O."/>
            <person name="Guillou S."/>
            <person name="Cros-Aarteil S."/>
            <person name="Calhoun S."/>
            <person name="Haridas S."/>
            <person name="Kuo A."/>
            <person name="Mondo S."/>
            <person name="Pangilinan J."/>
            <person name="Riley R."/>
            <person name="Labutti K."/>
            <person name="Andreopoulos B."/>
            <person name="Lipzen A."/>
            <person name="Chen C."/>
            <person name="Yanf M."/>
            <person name="Daum C."/>
            <person name="Ng V."/>
            <person name="Clum A."/>
            <person name="Steindorff A."/>
            <person name="Ohm R."/>
            <person name="Martin F."/>
            <person name="Silar P."/>
            <person name="Natvig D."/>
            <person name="Lalanne C."/>
            <person name="Gautier V."/>
            <person name="Ament-Velasquez S.L."/>
            <person name="Kruys A."/>
            <person name="Hutchinson M.I."/>
            <person name="Powell A.J."/>
            <person name="Barry K."/>
            <person name="Miller A.N."/>
            <person name="Grigoriev I.V."/>
            <person name="Debuchy R."/>
            <person name="Gladieux P."/>
            <person name="Thoren M.H."/>
            <person name="Johannesson H."/>
        </authorList>
    </citation>
    <scope>NUCLEOTIDE SEQUENCE</scope>
    <source>
        <strain evidence="2">CBS 606.72</strain>
    </source>
</reference>
<evidence type="ECO:0000313" key="3">
    <source>
        <dbReference type="Proteomes" id="UP001175000"/>
    </source>
</evidence>
<protein>
    <submittedName>
        <fullName evidence="2">Uncharacterized protein</fullName>
    </submittedName>
</protein>
<keyword evidence="1" id="KW-1133">Transmembrane helix</keyword>
<keyword evidence="1" id="KW-0472">Membrane</keyword>
<evidence type="ECO:0000256" key="1">
    <source>
        <dbReference type="SAM" id="Phobius"/>
    </source>
</evidence>
<gene>
    <name evidence="2" type="ORF">B0T14DRAFT_585482</name>
</gene>
<feature type="transmembrane region" description="Helical" evidence="1">
    <location>
        <begin position="590"/>
        <end position="617"/>
    </location>
</feature>